<dbReference type="EMBL" id="CP053069">
    <property type="protein sequence ID" value="QJR12878.1"/>
    <property type="molecule type" value="Genomic_DNA"/>
</dbReference>
<dbReference type="Gene3D" id="3.30.1330.120">
    <property type="entry name" value="2-methylcitrate dehydratase PrpD"/>
    <property type="match status" value="1"/>
</dbReference>
<evidence type="ECO:0000313" key="4">
    <source>
        <dbReference type="EMBL" id="QJR12878.1"/>
    </source>
</evidence>
<dbReference type="SUPFAM" id="SSF103378">
    <property type="entry name" value="2-methylcitrate dehydratase PrpD"/>
    <property type="match status" value="1"/>
</dbReference>
<dbReference type="InterPro" id="IPR045336">
    <property type="entry name" value="MmgE_PrpD_N"/>
</dbReference>
<reference evidence="4 5" key="1">
    <citation type="submission" date="2020-04" db="EMBL/GenBank/DDBJ databases">
        <title>Usitatibacter rugosus gen. nov., sp. nov. and Usitatibacter palustris sp. nov., novel members of Usitatibacteraceae fam. nov. within the order Nitrosomonadales isolated from soil.</title>
        <authorList>
            <person name="Huber K.J."/>
            <person name="Neumann-Schaal M."/>
            <person name="Geppert A."/>
            <person name="Luckner M."/>
            <person name="Wanner G."/>
            <person name="Overmann J."/>
        </authorList>
    </citation>
    <scope>NUCLEOTIDE SEQUENCE [LARGE SCALE GENOMIC DNA]</scope>
    <source>
        <strain evidence="4 5">0125_3</strain>
    </source>
</reference>
<dbReference type="InterPro" id="IPR045337">
    <property type="entry name" value="MmgE_PrpD_C"/>
</dbReference>
<dbReference type="InterPro" id="IPR036148">
    <property type="entry name" value="MmgE/PrpD_sf"/>
</dbReference>
<sequence length="446" mass="47840">MSTYAEKLATRFTGLKYAALPENTTHGVKRLLLDYLGVAVGGSQHDSGEAARAFAKHEGGKGPARIIGDNASVSMTTAAFANAISSHSLELDDIDVLALFHFSPPVYSSALAAAEGSSANGKDLIVALAAGCEMMERASRAANPSMRNRGFHTTPNAGVFGSTIAAAKMLKLNAAKTVSALGMAGAQSAGLMEMYGPSMQKRFNPGPAARSGITSALMAKLGFTGTALVFEGERGWLNAYSDQRKPHALDEGLDGDYPLDIEFKPYSCARPIHNAIDCALEIRKQPGFDPKKVTSIDIERHEDWSKYHRNATPTTYHEAQVSLPFSVAVAMLEGKALLKQYSDKNIRNADVKRLSALARFETVRLPRGVSVRITVTQSDGMIYTSQVDYPKGSIQNSMSDDELRVKFDSLASPVIGAKKATALADMAMNVEKVASISEMLKLTIVR</sequence>
<dbReference type="PANTHER" id="PTHR16943:SF8">
    <property type="entry name" value="2-METHYLCITRATE DEHYDRATASE"/>
    <property type="match status" value="1"/>
</dbReference>
<dbReference type="KEGG" id="uru:DSM104443_03972"/>
<dbReference type="Gene3D" id="1.10.4100.10">
    <property type="entry name" value="2-methylcitrate dehydratase PrpD"/>
    <property type="match status" value="1"/>
</dbReference>
<dbReference type="InterPro" id="IPR005656">
    <property type="entry name" value="MmgE_PrpD"/>
</dbReference>
<dbReference type="Proteomes" id="UP000501534">
    <property type="component" value="Chromosome"/>
</dbReference>
<evidence type="ECO:0000259" key="3">
    <source>
        <dbReference type="Pfam" id="PF19305"/>
    </source>
</evidence>
<proteinExistence type="inferred from homology"/>
<dbReference type="Pfam" id="PF03972">
    <property type="entry name" value="MmgE_PrpD_N"/>
    <property type="match status" value="1"/>
</dbReference>
<dbReference type="InterPro" id="IPR042183">
    <property type="entry name" value="MmgE/PrpD_sf_1"/>
</dbReference>
<evidence type="ECO:0000313" key="5">
    <source>
        <dbReference type="Proteomes" id="UP000501534"/>
    </source>
</evidence>
<evidence type="ECO:0000259" key="2">
    <source>
        <dbReference type="Pfam" id="PF03972"/>
    </source>
</evidence>
<dbReference type="PANTHER" id="PTHR16943">
    <property type="entry name" value="2-METHYLCITRATE DEHYDRATASE-RELATED"/>
    <property type="match status" value="1"/>
</dbReference>
<protein>
    <recommendedName>
        <fullName evidence="6">2-methylcitrate dehydratase PrpD</fullName>
    </recommendedName>
</protein>
<feature type="domain" description="MmgE/PrpD C-terminal" evidence="3">
    <location>
        <begin position="266"/>
        <end position="431"/>
    </location>
</feature>
<accession>A0A6M4H151</accession>
<dbReference type="AlphaFoldDB" id="A0A6M4H151"/>
<feature type="domain" description="MmgE/PrpD N-terminal" evidence="2">
    <location>
        <begin position="6"/>
        <end position="247"/>
    </location>
</feature>
<keyword evidence="5" id="KW-1185">Reference proteome</keyword>
<comment type="similarity">
    <text evidence="1">Belongs to the PrpD family.</text>
</comment>
<dbReference type="RefSeq" id="WP_171095460.1">
    <property type="nucleotide sequence ID" value="NZ_CP053069.1"/>
</dbReference>
<dbReference type="GO" id="GO:0016829">
    <property type="term" value="F:lyase activity"/>
    <property type="evidence" value="ECO:0007669"/>
    <property type="project" value="InterPro"/>
</dbReference>
<evidence type="ECO:0000256" key="1">
    <source>
        <dbReference type="ARBA" id="ARBA00006174"/>
    </source>
</evidence>
<dbReference type="InterPro" id="IPR042188">
    <property type="entry name" value="MmgE/PrpD_sf_2"/>
</dbReference>
<dbReference type="Pfam" id="PF19305">
    <property type="entry name" value="MmgE_PrpD_C"/>
    <property type="match status" value="1"/>
</dbReference>
<name>A0A6M4H151_9PROT</name>
<evidence type="ECO:0008006" key="6">
    <source>
        <dbReference type="Google" id="ProtNLM"/>
    </source>
</evidence>
<gene>
    <name evidence="4" type="ORF">DSM104443_03972</name>
</gene>
<organism evidence="4 5">
    <name type="scientific">Usitatibacter rugosus</name>
    <dbReference type="NCBI Taxonomy" id="2732067"/>
    <lineage>
        <taxon>Bacteria</taxon>
        <taxon>Pseudomonadati</taxon>
        <taxon>Pseudomonadota</taxon>
        <taxon>Betaproteobacteria</taxon>
        <taxon>Nitrosomonadales</taxon>
        <taxon>Usitatibacteraceae</taxon>
        <taxon>Usitatibacter</taxon>
    </lineage>
</organism>